<name>A0A085WFD6_9BACT</name>
<evidence type="ECO:0000313" key="1">
    <source>
        <dbReference type="EMBL" id="KFE66399.1"/>
    </source>
</evidence>
<sequence length="37" mass="3799">MNGFNGMIRITNTTAHVCQGMSPFTSGAASPVCRGSP</sequence>
<dbReference type="EMBL" id="JMCB01000010">
    <property type="protein sequence ID" value="KFE66399.1"/>
    <property type="molecule type" value="Genomic_DNA"/>
</dbReference>
<accession>A0A085WFD6</accession>
<proteinExistence type="predicted"/>
<reference evidence="1 2" key="1">
    <citation type="submission" date="2014-04" db="EMBL/GenBank/DDBJ databases">
        <title>Genome assembly of Hyalangium minutum DSM 14724.</title>
        <authorList>
            <person name="Sharma G."/>
            <person name="Subramanian S."/>
        </authorList>
    </citation>
    <scope>NUCLEOTIDE SEQUENCE [LARGE SCALE GENOMIC DNA]</scope>
    <source>
        <strain evidence="1 2">DSM 14724</strain>
    </source>
</reference>
<protein>
    <submittedName>
        <fullName evidence="1">Uncharacterized protein</fullName>
    </submittedName>
</protein>
<comment type="caution">
    <text evidence="1">The sequence shown here is derived from an EMBL/GenBank/DDBJ whole genome shotgun (WGS) entry which is preliminary data.</text>
</comment>
<dbReference type="Proteomes" id="UP000028725">
    <property type="component" value="Unassembled WGS sequence"/>
</dbReference>
<evidence type="ECO:0000313" key="2">
    <source>
        <dbReference type="Proteomes" id="UP000028725"/>
    </source>
</evidence>
<dbReference type="AlphaFoldDB" id="A0A085WFD6"/>
<dbReference type="STRING" id="394096.DB31_0872"/>
<organism evidence="1 2">
    <name type="scientific">Hyalangium minutum</name>
    <dbReference type="NCBI Taxonomy" id="394096"/>
    <lineage>
        <taxon>Bacteria</taxon>
        <taxon>Pseudomonadati</taxon>
        <taxon>Myxococcota</taxon>
        <taxon>Myxococcia</taxon>
        <taxon>Myxococcales</taxon>
        <taxon>Cystobacterineae</taxon>
        <taxon>Archangiaceae</taxon>
        <taxon>Hyalangium</taxon>
    </lineage>
</organism>
<gene>
    <name evidence="1" type="ORF">DB31_0872</name>
</gene>
<keyword evidence="2" id="KW-1185">Reference proteome</keyword>